<feature type="region of interest" description="Disordered" evidence="1">
    <location>
        <begin position="1"/>
        <end position="35"/>
    </location>
</feature>
<accession>A5C1U4</accession>
<gene>
    <name evidence="2" type="ORF">VITISV_037240</name>
</gene>
<dbReference type="AlphaFoldDB" id="A5C1U4"/>
<organism evidence="2">
    <name type="scientific">Vitis vinifera</name>
    <name type="common">Grape</name>
    <dbReference type="NCBI Taxonomy" id="29760"/>
    <lineage>
        <taxon>Eukaryota</taxon>
        <taxon>Viridiplantae</taxon>
        <taxon>Streptophyta</taxon>
        <taxon>Embryophyta</taxon>
        <taxon>Tracheophyta</taxon>
        <taxon>Spermatophyta</taxon>
        <taxon>Magnoliopsida</taxon>
        <taxon>eudicotyledons</taxon>
        <taxon>Gunneridae</taxon>
        <taxon>Pentapetalae</taxon>
        <taxon>rosids</taxon>
        <taxon>Vitales</taxon>
        <taxon>Vitaceae</taxon>
        <taxon>Viteae</taxon>
        <taxon>Vitis</taxon>
    </lineage>
</organism>
<evidence type="ECO:0000313" key="2">
    <source>
        <dbReference type="EMBL" id="CAN64119.1"/>
    </source>
</evidence>
<proteinExistence type="predicted"/>
<reference evidence="2" key="1">
    <citation type="journal article" date="2007" name="PLoS ONE">
        <title>The first genome sequence of an elite grapevine cultivar (Pinot noir Vitis vinifera L.): coping with a highly heterozygous genome.</title>
        <authorList>
            <person name="Velasco R."/>
            <person name="Zharkikh A."/>
            <person name="Troggio M."/>
            <person name="Cartwright D.A."/>
            <person name="Cestaro A."/>
            <person name="Pruss D."/>
            <person name="Pindo M."/>
            <person name="FitzGerald L.M."/>
            <person name="Vezzulli S."/>
            <person name="Reid J."/>
            <person name="Malacarne G."/>
            <person name="Iliev D."/>
            <person name="Coppola G."/>
            <person name="Wardell B."/>
            <person name="Micheletti D."/>
            <person name="Macalma T."/>
            <person name="Facci M."/>
            <person name="Mitchell J.T."/>
            <person name="Perazzolli M."/>
            <person name="Eldredge G."/>
            <person name="Gatto P."/>
            <person name="Oyzerski R."/>
            <person name="Moretto M."/>
            <person name="Gutin N."/>
            <person name="Stefanini M."/>
            <person name="Chen Y."/>
            <person name="Segala C."/>
            <person name="Davenport C."/>
            <person name="Dematte L."/>
            <person name="Mraz A."/>
            <person name="Battilana J."/>
            <person name="Stormo K."/>
            <person name="Costa F."/>
            <person name="Tao Q."/>
            <person name="Si-Ammour A."/>
            <person name="Harkins T."/>
            <person name="Lackey A."/>
            <person name="Perbost C."/>
            <person name="Taillon B."/>
            <person name="Stella A."/>
            <person name="Solovyev V."/>
            <person name="Fawcett J.A."/>
            <person name="Sterck L."/>
            <person name="Vandepoele K."/>
            <person name="Grando S.M."/>
            <person name="Toppo S."/>
            <person name="Moser C."/>
            <person name="Lanchbury J."/>
            <person name="Bogden R."/>
            <person name="Skolnick M."/>
            <person name="Sgaramella V."/>
            <person name="Bhatnagar S.K."/>
            <person name="Fontana P."/>
            <person name="Gutin A."/>
            <person name="Van de Peer Y."/>
            <person name="Salamini F."/>
            <person name="Viola R."/>
        </authorList>
    </citation>
    <scope>NUCLEOTIDE SEQUENCE</scope>
</reference>
<sequence length="72" mass="8722">MSRTPFAEPEATRDRFARNQNRTATHQRTCREACPTPTWRQSERWEYMEKNSPEMMRTPVMRAQMWASKLMK</sequence>
<dbReference type="EMBL" id="AM479121">
    <property type="protein sequence ID" value="CAN64119.1"/>
    <property type="molecule type" value="Genomic_DNA"/>
</dbReference>
<feature type="compositionally biased region" description="Polar residues" evidence="1">
    <location>
        <begin position="18"/>
        <end position="27"/>
    </location>
</feature>
<protein>
    <submittedName>
        <fullName evidence="2">Uncharacterized protein</fullName>
    </submittedName>
</protein>
<name>A5C1U4_VITVI</name>
<evidence type="ECO:0000256" key="1">
    <source>
        <dbReference type="SAM" id="MobiDB-lite"/>
    </source>
</evidence>